<comment type="caution">
    <text evidence="2">The sequence shown here is derived from an EMBL/GenBank/DDBJ whole genome shotgun (WGS) entry which is preliminary data.</text>
</comment>
<keyword evidence="1" id="KW-0812">Transmembrane</keyword>
<evidence type="ECO:0000256" key="1">
    <source>
        <dbReference type="SAM" id="Phobius"/>
    </source>
</evidence>
<dbReference type="AlphaFoldDB" id="A0A8X7YU79"/>
<keyword evidence="1" id="KW-1133">Transmembrane helix</keyword>
<organism evidence="2 3">
    <name type="scientific">Populus tomentosa</name>
    <name type="common">Chinese white poplar</name>
    <dbReference type="NCBI Taxonomy" id="118781"/>
    <lineage>
        <taxon>Eukaryota</taxon>
        <taxon>Viridiplantae</taxon>
        <taxon>Streptophyta</taxon>
        <taxon>Embryophyta</taxon>
        <taxon>Tracheophyta</taxon>
        <taxon>Spermatophyta</taxon>
        <taxon>Magnoliopsida</taxon>
        <taxon>eudicotyledons</taxon>
        <taxon>Gunneridae</taxon>
        <taxon>Pentapetalae</taxon>
        <taxon>rosids</taxon>
        <taxon>fabids</taxon>
        <taxon>Malpighiales</taxon>
        <taxon>Salicaceae</taxon>
        <taxon>Saliceae</taxon>
        <taxon>Populus</taxon>
    </lineage>
</organism>
<accession>A0A8X7YU79</accession>
<name>A0A8X7YU79_POPTO</name>
<sequence>MVRTRSNLWHLTCKNNNEDLRSPSAMKVVLCLGVLSLLYFVLGIMLIYARCALCLLEWIYTVPTCLISPFNLLEMEQVAMEKSVSRSDATNNRMELPMESLGNFPIPDGHNYFEFVAMDMGDRPWEFKVSIRNEGRYKKPWMSGQWGSYAHEKSLKKGDRVKLIMQVEGNGVRSYRITAERNLTMGVWIPVEEFAR</sequence>
<reference evidence="2" key="1">
    <citation type="journal article" date="2020" name="bioRxiv">
        <title>Hybrid origin of Populus tomentosa Carr. identified through genome sequencing and phylogenomic analysis.</title>
        <authorList>
            <person name="An X."/>
            <person name="Gao K."/>
            <person name="Chen Z."/>
            <person name="Li J."/>
            <person name="Yang X."/>
            <person name="Yang X."/>
            <person name="Zhou J."/>
            <person name="Guo T."/>
            <person name="Zhao T."/>
            <person name="Huang S."/>
            <person name="Miao D."/>
            <person name="Khan W.U."/>
            <person name="Rao P."/>
            <person name="Ye M."/>
            <person name="Lei B."/>
            <person name="Liao W."/>
            <person name="Wang J."/>
            <person name="Ji L."/>
            <person name="Li Y."/>
            <person name="Guo B."/>
            <person name="Mustafa N.S."/>
            <person name="Li S."/>
            <person name="Yun Q."/>
            <person name="Keller S.R."/>
            <person name="Mao J."/>
            <person name="Zhang R."/>
            <person name="Strauss S.H."/>
        </authorList>
    </citation>
    <scope>NUCLEOTIDE SEQUENCE</scope>
    <source>
        <strain evidence="2">GM15</strain>
        <tissue evidence="2">Leaf</tissue>
    </source>
</reference>
<gene>
    <name evidence="2" type="ORF">POTOM_039147</name>
</gene>
<dbReference type="InterPro" id="IPR003340">
    <property type="entry name" value="B3_DNA-bd"/>
</dbReference>
<feature type="transmembrane region" description="Helical" evidence="1">
    <location>
        <begin position="28"/>
        <end position="49"/>
    </location>
</feature>
<keyword evidence="1" id="KW-0472">Membrane</keyword>
<protein>
    <recommendedName>
        <fullName evidence="4">TF-B3 domain-containing protein</fullName>
    </recommendedName>
</protein>
<evidence type="ECO:0000313" key="3">
    <source>
        <dbReference type="Proteomes" id="UP000886885"/>
    </source>
</evidence>
<dbReference type="GO" id="GO:0003677">
    <property type="term" value="F:DNA binding"/>
    <property type="evidence" value="ECO:0007669"/>
    <property type="project" value="InterPro"/>
</dbReference>
<dbReference type="OrthoDB" id="1698378at2759"/>
<evidence type="ECO:0008006" key="4">
    <source>
        <dbReference type="Google" id="ProtNLM"/>
    </source>
</evidence>
<proteinExistence type="predicted"/>
<keyword evidence="3" id="KW-1185">Reference proteome</keyword>
<evidence type="ECO:0000313" key="2">
    <source>
        <dbReference type="EMBL" id="KAG6755742.1"/>
    </source>
</evidence>
<dbReference type="CDD" id="cd10017">
    <property type="entry name" value="B3_DNA"/>
    <property type="match status" value="1"/>
</dbReference>
<dbReference type="Proteomes" id="UP000886885">
    <property type="component" value="Chromosome 11A"/>
</dbReference>
<dbReference type="EMBL" id="JAAWWB010000021">
    <property type="protein sequence ID" value="KAG6755742.1"/>
    <property type="molecule type" value="Genomic_DNA"/>
</dbReference>